<organism evidence="1 2">
    <name type="scientific">Parnassius apollo</name>
    <name type="common">Apollo butterfly</name>
    <name type="synonym">Papilio apollo</name>
    <dbReference type="NCBI Taxonomy" id="110799"/>
    <lineage>
        <taxon>Eukaryota</taxon>
        <taxon>Metazoa</taxon>
        <taxon>Ecdysozoa</taxon>
        <taxon>Arthropoda</taxon>
        <taxon>Hexapoda</taxon>
        <taxon>Insecta</taxon>
        <taxon>Pterygota</taxon>
        <taxon>Neoptera</taxon>
        <taxon>Endopterygota</taxon>
        <taxon>Lepidoptera</taxon>
        <taxon>Glossata</taxon>
        <taxon>Ditrysia</taxon>
        <taxon>Papilionoidea</taxon>
        <taxon>Papilionidae</taxon>
        <taxon>Parnassiinae</taxon>
        <taxon>Parnassini</taxon>
        <taxon>Parnassius</taxon>
        <taxon>Parnassius</taxon>
    </lineage>
</organism>
<dbReference type="AlphaFoldDB" id="A0A8S3WF18"/>
<dbReference type="Proteomes" id="UP000691718">
    <property type="component" value="Unassembled WGS sequence"/>
</dbReference>
<protein>
    <submittedName>
        <fullName evidence="1">(apollo) hypothetical protein</fullName>
    </submittedName>
</protein>
<gene>
    <name evidence="1" type="ORF">PAPOLLO_LOCUS5520</name>
</gene>
<dbReference type="EMBL" id="CAJQZP010000318">
    <property type="protein sequence ID" value="CAG4956381.1"/>
    <property type="molecule type" value="Genomic_DNA"/>
</dbReference>
<evidence type="ECO:0000313" key="1">
    <source>
        <dbReference type="EMBL" id="CAG4956381.1"/>
    </source>
</evidence>
<comment type="caution">
    <text evidence="1">The sequence shown here is derived from an EMBL/GenBank/DDBJ whole genome shotgun (WGS) entry which is preliminary data.</text>
</comment>
<keyword evidence="2" id="KW-1185">Reference proteome</keyword>
<dbReference type="OrthoDB" id="8192384at2759"/>
<accession>A0A8S3WF18</accession>
<sequence length="86" mass="9771">MSSQKENTGICIMCRSSPSKDSSITLYRFPKPDTRNALRYVYFIHTGDMPTEAVATANLITYMDELFDGVNASTPDLRRGKNFRRT</sequence>
<name>A0A8S3WF18_PARAO</name>
<reference evidence="1" key="1">
    <citation type="submission" date="2021-04" db="EMBL/GenBank/DDBJ databases">
        <authorList>
            <person name="Tunstrom K."/>
        </authorList>
    </citation>
    <scope>NUCLEOTIDE SEQUENCE</scope>
</reference>
<evidence type="ECO:0000313" key="2">
    <source>
        <dbReference type="Proteomes" id="UP000691718"/>
    </source>
</evidence>
<proteinExistence type="predicted"/>